<accession>A0A7S5RCB1</accession>
<gene>
    <name evidence="2" type="ORF">EVB97_333</name>
</gene>
<reference evidence="2 3" key="1">
    <citation type="submission" date="2020-01" db="EMBL/GenBank/DDBJ databases">
        <title>Patterns of diversity and host range of bacteriophage communities associated with bean-nodulatin bacteria.</title>
        <authorList>
            <person name="Vann Cauwenberghe J."/>
            <person name="Santamaria R.I."/>
            <person name="Bustos P."/>
            <person name="Juarez S."/>
            <person name="Gonzalez V."/>
        </authorList>
    </citation>
    <scope>NUCLEOTIDE SEQUENCE [LARGE SCALE GENOMIC DNA]</scope>
    <source>
        <strain evidence="3">RHph</strain>
    </source>
</reference>
<proteinExistence type="predicted"/>
<keyword evidence="2" id="KW-0378">Hydrolase</keyword>
<evidence type="ECO:0000259" key="1">
    <source>
        <dbReference type="Pfam" id="PF13472"/>
    </source>
</evidence>
<dbReference type="Pfam" id="PF13472">
    <property type="entry name" value="Lipase_GDSL_2"/>
    <property type="match status" value="1"/>
</dbReference>
<dbReference type="InterPro" id="IPR013830">
    <property type="entry name" value="SGNH_hydro"/>
</dbReference>
<keyword evidence="3" id="KW-1185">Reference proteome</keyword>
<protein>
    <submittedName>
        <fullName evidence="2">SGNH/GDSL hydrolase family protein</fullName>
    </submittedName>
</protein>
<dbReference type="SUPFAM" id="SSF52266">
    <property type="entry name" value="SGNH hydrolase"/>
    <property type="match status" value="1"/>
</dbReference>
<evidence type="ECO:0000313" key="2">
    <source>
        <dbReference type="EMBL" id="QIG72871.1"/>
    </source>
</evidence>
<feature type="domain" description="SGNH hydrolase-type esterase" evidence="1">
    <location>
        <begin position="225"/>
        <end position="392"/>
    </location>
</feature>
<dbReference type="Gene3D" id="3.40.50.1110">
    <property type="entry name" value="SGNH hydrolase"/>
    <property type="match status" value="1"/>
</dbReference>
<dbReference type="Proteomes" id="UP000655883">
    <property type="component" value="Segment"/>
</dbReference>
<dbReference type="GO" id="GO:0016787">
    <property type="term" value="F:hydrolase activity"/>
    <property type="evidence" value="ECO:0007669"/>
    <property type="project" value="UniProtKB-KW"/>
</dbReference>
<name>A0A7S5RCB1_9CAUD</name>
<sequence length="425" mass="45217">MAISKTRLLKSKLILINPRNNNRPLVRPTPTKRQLVASWCATPNLAPSLMASGGSYTANQVRNAHKIGRANIKDLRIQDIQARLTPGSGAEVASPAATSIWRRAIEIGSTTYPATYSGAISKDLVSGGLIETDNIVGAFALANSQIFTRGTRTVKNATTGVFDPALDNINGVNMVGPSSQGFRTVGGAQVNSVGAMNASGSGGGNAVWPWMITGIPDVPMAACRVIGDSIAQYLNDTNTGTTGGYIKRGLNNINGETFVWQFAAVDANKMQLQTPALAPLQWVNLDLLTCVILQCITNDIAANRTLAAIKADFISIATAVKNTIGPYGLPLLMVAVCCLNRGTFTGAQNTVKNDYNNWILSGADGYCDVAIDMRPYQGDPNSYPSDTIHPGQTDHANMAPYFAAAMAPMLDPYWVPPNYVRLAPL</sequence>
<evidence type="ECO:0000313" key="3">
    <source>
        <dbReference type="Proteomes" id="UP000655883"/>
    </source>
</evidence>
<organism evidence="2 3">
    <name type="scientific">Rhizobium phage RHph_Y65</name>
    <dbReference type="NCBI Taxonomy" id="2509785"/>
    <lineage>
        <taxon>Viruses</taxon>
        <taxon>Duplodnaviria</taxon>
        <taxon>Heunggongvirae</taxon>
        <taxon>Uroviricota</taxon>
        <taxon>Caudoviricetes</taxon>
        <taxon>Kleczkowskaviridae</taxon>
        <taxon>Cuauhnahuacvirus</taxon>
        <taxon>Cuauhnahuacvirus Y65</taxon>
    </lineage>
</organism>
<dbReference type="InterPro" id="IPR036514">
    <property type="entry name" value="SGNH_hydro_sf"/>
</dbReference>
<dbReference type="EMBL" id="MN988525">
    <property type="protein sequence ID" value="QIG72871.1"/>
    <property type="molecule type" value="Genomic_DNA"/>
</dbReference>